<evidence type="ECO:0000259" key="4">
    <source>
        <dbReference type="PROSITE" id="PS51071"/>
    </source>
</evidence>
<sequence length="287" mass="31752">MSIEIDIISCINEKYPQLREAEKKVADVVVNELEFASLASISELAAKAEVSEASVTRFSKALGCRNIRDLKMRIAKTLVTAQQFIYEKPDESGVSGIYESAKNVIQRNRNAISETVLNQVCEIMTNARHIVAVGMGGGSTIMSQELQYRLFRFGLIVTAYNDGLLSRMVASTVEKNDVFFVLSASGSTREVNEAASIAKQYGATVIAITSENSELARISDFILPIINEEGDFIYKPSTSRYAMLVAIDCLAYRLAVMNKPKSRDKLRRIKINLDSHRPAAVRQPLGD</sequence>
<accession>A0A3A6QXI1</accession>
<dbReference type="InterPro" id="IPR001347">
    <property type="entry name" value="SIS_dom"/>
</dbReference>
<dbReference type="GO" id="GO:1901135">
    <property type="term" value="P:carbohydrate derivative metabolic process"/>
    <property type="evidence" value="ECO:0007669"/>
    <property type="project" value="InterPro"/>
</dbReference>
<keyword evidence="3" id="KW-0804">Transcription</keyword>
<dbReference type="RefSeq" id="WP_120029935.1">
    <property type="nucleotide sequence ID" value="NZ_QVMU01000003.1"/>
</dbReference>
<dbReference type="InterPro" id="IPR035472">
    <property type="entry name" value="RpiR-like_SIS"/>
</dbReference>
<keyword evidence="1" id="KW-0805">Transcription regulation</keyword>
<dbReference type="InterPro" id="IPR000281">
    <property type="entry name" value="HTH_RpiR"/>
</dbReference>
<dbReference type="GO" id="GO:0003677">
    <property type="term" value="F:DNA binding"/>
    <property type="evidence" value="ECO:0007669"/>
    <property type="project" value="UniProtKB-KW"/>
</dbReference>
<reference evidence="6 7" key="1">
    <citation type="submission" date="2018-08" db="EMBL/GenBank/DDBJ databases">
        <title>Vibrio isolated from the Eastern China Marginal Seas.</title>
        <authorList>
            <person name="Li Y."/>
        </authorList>
    </citation>
    <scope>NUCLEOTIDE SEQUENCE [LARGE SCALE GENOMIC DNA]</scope>
    <source>
        <strain evidence="6 7">BEI233</strain>
    </source>
</reference>
<feature type="domain" description="HTH rpiR-type" evidence="4">
    <location>
        <begin position="5"/>
        <end position="81"/>
    </location>
</feature>
<dbReference type="AlphaFoldDB" id="A0A3A6QXI1"/>
<evidence type="ECO:0000256" key="1">
    <source>
        <dbReference type="ARBA" id="ARBA00023015"/>
    </source>
</evidence>
<dbReference type="CDD" id="cd05013">
    <property type="entry name" value="SIS_RpiR"/>
    <property type="match status" value="1"/>
</dbReference>
<dbReference type="EMBL" id="QVMU01000003">
    <property type="protein sequence ID" value="RJX73694.1"/>
    <property type="molecule type" value="Genomic_DNA"/>
</dbReference>
<dbReference type="PANTHER" id="PTHR30514">
    <property type="entry name" value="GLUCOKINASE"/>
    <property type="match status" value="1"/>
</dbReference>
<dbReference type="InterPro" id="IPR036388">
    <property type="entry name" value="WH-like_DNA-bd_sf"/>
</dbReference>
<name>A0A3A6QXI1_9VIBR</name>
<dbReference type="Gene3D" id="3.40.50.10490">
    <property type="entry name" value="Glucose-6-phosphate isomerase like protein, domain 1"/>
    <property type="match status" value="1"/>
</dbReference>
<dbReference type="Proteomes" id="UP000273252">
    <property type="component" value="Unassembled WGS sequence"/>
</dbReference>
<comment type="caution">
    <text evidence="6">The sequence shown here is derived from an EMBL/GenBank/DDBJ whole genome shotgun (WGS) entry which is preliminary data.</text>
</comment>
<evidence type="ECO:0000256" key="3">
    <source>
        <dbReference type="ARBA" id="ARBA00023163"/>
    </source>
</evidence>
<dbReference type="PROSITE" id="PS51464">
    <property type="entry name" value="SIS"/>
    <property type="match status" value="1"/>
</dbReference>
<dbReference type="PANTHER" id="PTHR30514:SF1">
    <property type="entry name" value="HTH-TYPE TRANSCRIPTIONAL REGULATOR HEXR-RELATED"/>
    <property type="match status" value="1"/>
</dbReference>
<dbReference type="SUPFAM" id="SSF53697">
    <property type="entry name" value="SIS domain"/>
    <property type="match status" value="1"/>
</dbReference>
<evidence type="ECO:0000313" key="7">
    <source>
        <dbReference type="Proteomes" id="UP000273252"/>
    </source>
</evidence>
<feature type="domain" description="SIS" evidence="5">
    <location>
        <begin position="120"/>
        <end position="260"/>
    </location>
</feature>
<dbReference type="GO" id="GO:0097367">
    <property type="term" value="F:carbohydrate derivative binding"/>
    <property type="evidence" value="ECO:0007669"/>
    <property type="project" value="InterPro"/>
</dbReference>
<dbReference type="Gene3D" id="1.10.10.10">
    <property type="entry name" value="Winged helix-like DNA-binding domain superfamily/Winged helix DNA-binding domain"/>
    <property type="match status" value="1"/>
</dbReference>
<dbReference type="GO" id="GO:0003700">
    <property type="term" value="F:DNA-binding transcription factor activity"/>
    <property type="evidence" value="ECO:0007669"/>
    <property type="project" value="InterPro"/>
</dbReference>
<dbReference type="InterPro" id="IPR009057">
    <property type="entry name" value="Homeodomain-like_sf"/>
</dbReference>
<dbReference type="Pfam" id="PF01380">
    <property type="entry name" value="SIS"/>
    <property type="match status" value="1"/>
</dbReference>
<evidence type="ECO:0000256" key="2">
    <source>
        <dbReference type="ARBA" id="ARBA00023125"/>
    </source>
</evidence>
<keyword evidence="7" id="KW-1185">Reference proteome</keyword>
<dbReference type="SUPFAM" id="SSF46689">
    <property type="entry name" value="Homeodomain-like"/>
    <property type="match status" value="1"/>
</dbReference>
<keyword evidence="2" id="KW-0238">DNA-binding</keyword>
<dbReference type="Pfam" id="PF01418">
    <property type="entry name" value="HTH_6"/>
    <property type="match status" value="1"/>
</dbReference>
<dbReference type="InterPro" id="IPR046348">
    <property type="entry name" value="SIS_dom_sf"/>
</dbReference>
<proteinExistence type="predicted"/>
<gene>
    <name evidence="6" type="ORF">DZ860_05540</name>
</gene>
<dbReference type="PROSITE" id="PS51071">
    <property type="entry name" value="HTH_RPIR"/>
    <property type="match status" value="1"/>
</dbReference>
<evidence type="ECO:0000259" key="5">
    <source>
        <dbReference type="PROSITE" id="PS51464"/>
    </source>
</evidence>
<evidence type="ECO:0000313" key="6">
    <source>
        <dbReference type="EMBL" id="RJX73694.1"/>
    </source>
</evidence>
<dbReference type="InterPro" id="IPR047640">
    <property type="entry name" value="RpiR-like"/>
</dbReference>
<organism evidence="6 7">
    <name type="scientific">Vibrio sinensis</name>
    <dbReference type="NCBI Taxonomy" id="2302434"/>
    <lineage>
        <taxon>Bacteria</taxon>
        <taxon>Pseudomonadati</taxon>
        <taxon>Pseudomonadota</taxon>
        <taxon>Gammaproteobacteria</taxon>
        <taxon>Vibrionales</taxon>
        <taxon>Vibrionaceae</taxon>
        <taxon>Vibrio</taxon>
    </lineage>
</organism>
<protein>
    <submittedName>
        <fullName evidence="6">MurR/RpiR family transcriptional regulator</fullName>
    </submittedName>
</protein>
<dbReference type="OrthoDB" id="8582409at2"/>